<dbReference type="Pfam" id="PF09694">
    <property type="entry name" value="Gcw_chp"/>
    <property type="match status" value="1"/>
</dbReference>
<dbReference type="NCBIfam" id="TIGR02001">
    <property type="entry name" value="gcw_chp"/>
    <property type="match status" value="1"/>
</dbReference>
<proteinExistence type="predicted"/>
<sequence>MKKIIYFAGLLTVIGVTAFTANCSQAEEAVPDNSLTFNASVVSDYRFRGISQTRLKPALQGGADYSNNPTGLYAGTWLSTLKWVKDGGGDGNIEWDIYAGKKGNFTQDLSYDFGVLSYVYPSNDLHPDANTTELYGQLGYGPAYIKYSQSLTNLFGAADSKNSGYLDIGANIDVSNGYTVNLHAGHQTVKNNSSLSYNDWKVGLTKDFGFLSGSVAVIGTDAKNYVGPAPDRKNLGKTTLVVSATKTF</sequence>
<reference evidence="2 3" key="1">
    <citation type="submission" date="2024-02" db="EMBL/GenBank/DDBJ databases">
        <title>Draft genome sequence of Collimonas sp. strain H4R21, an effective mineral-weathering bacterial strain isolated from the beech rhizosphere.</title>
        <authorList>
            <person name="Morin E."/>
            <person name="Uroz S."/>
            <person name="Leveau J.H.J."/>
            <person name="Kumar R."/>
            <person name="Rey M.W."/>
            <person name="Pham J."/>
        </authorList>
    </citation>
    <scope>NUCLEOTIDE SEQUENCE [LARGE SCALE GENOMIC DNA]</scope>
    <source>
        <strain evidence="2 3">H4R21</strain>
    </source>
</reference>
<dbReference type="EMBL" id="JBANDC010000002">
    <property type="protein sequence ID" value="MEM4986449.1"/>
    <property type="molecule type" value="Genomic_DNA"/>
</dbReference>
<gene>
    <name evidence="2" type="ORF">V8G57_03510</name>
</gene>
<organism evidence="2 3">
    <name type="scientific">Collimonas rhizosphaerae</name>
    <dbReference type="NCBI Taxonomy" id="3126357"/>
    <lineage>
        <taxon>Bacteria</taxon>
        <taxon>Pseudomonadati</taxon>
        <taxon>Pseudomonadota</taxon>
        <taxon>Betaproteobacteria</taxon>
        <taxon>Burkholderiales</taxon>
        <taxon>Oxalobacteraceae</taxon>
        <taxon>Collimonas</taxon>
    </lineage>
</organism>
<feature type="chain" id="PRO_5046788336" evidence="1">
    <location>
        <begin position="19"/>
        <end position="248"/>
    </location>
</feature>
<keyword evidence="1" id="KW-0732">Signal</keyword>
<comment type="caution">
    <text evidence="2">The sequence shown here is derived from an EMBL/GenBank/DDBJ whole genome shotgun (WGS) entry which is preliminary data.</text>
</comment>
<evidence type="ECO:0000256" key="1">
    <source>
        <dbReference type="SAM" id="SignalP"/>
    </source>
</evidence>
<accession>A0ABU9PR39</accession>
<name>A0ABU9PR39_9BURK</name>
<dbReference type="InterPro" id="IPR010239">
    <property type="entry name" value="CHP02001"/>
</dbReference>
<protein>
    <submittedName>
        <fullName evidence="2">TorF family putative porin</fullName>
    </submittedName>
</protein>
<evidence type="ECO:0000313" key="2">
    <source>
        <dbReference type="EMBL" id="MEM4986449.1"/>
    </source>
</evidence>
<dbReference type="Proteomes" id="UP001495910">
    <property type="component" value="Unassembled WGS sequence"/>
</dbReference>
<evidence type="ECO:0000313" key="3">
    <source>
        <dbReference type="Proteomes" id="UP001495910"/>
    </source>
</evidence>
<keyword evidence="3" id="KW-1185">Reference proteome</keyword>
<dbReference type="RefSeq" id="WP_342828210.1">
    <property type="nucleotide sequence ID" value="NZ_JBANDC010000002.1"/>
</dbReference>
<feature type="signal peptide" evidence="1">
    <location>
        <begin position="1"/>
        <end position="18"/>
    </location>
</feature>